<keyword evidence="3" id="KW-1185">Reference proteome</keyword>
<evidence type="ECO:0000256" key="1">
    <source>
        <dbReference type="SAM" id="MobiDB-lite"/>
    </source>
</evidence>
<reference evidence="3" key="1">
    <citation type="journal article" date="2019" name="Int. J. Syst. Evol. Microbiol.">
        <title>The Global Catalogue of Microorganisms (GCM) 10K type strain sequencing project: providing services to taxonomists for standard genome sequencing and annotation.</title>
        <authorList>
            <consortium name="The Broad Institute Genomics Platform"/>
            <consortium name="The Broad Institute Genome Sequencing Center for Infectious Disease"/>
            <person name="Wu L."/>
            <person name="Ma J."/>
        </authorList>
    </citation>
    <scope>NUCLEOTIDE SEQUENCE [LARGE SCALE GENOMIC DNA]</scope>
    <source>
        <strain evidence="3">CGMCC 4.7020</strain>
    </source>
</reference>
<dbReference type="RefSeq" id="WP_329525799.1">
    <property type="nucleotide sequence ID" value="NZ_JBHSKH010000026.1"/>
</dbReference>
<dbReference type="Proteomes" id="UP001597058">
    <property type="component" value="Unassembled WGS sequence"/>
</dbReference>
<evidence type="ECO:0000313" key="2">
    <source>
        <dbReference type="EMBL" id="MFD1308357.1"/>
    </source>
</evidence>
<dbReference type="EMBL" id="JBHTMM010000026">
    <property type="protein sequence ID" value="MFD1308357.1"/>
    <property type="molecule type" value="Genomic_DNA"/>
</dbReference>
<feature type="region of interest" description="Disordered" evidence="1">
    <location>
        <begin position="1"/>
        <end position="56"/>
    </location>
</feature>
<organism evidence="2 3">
    <name type="scientific">Streptomyces kaempferi</name>
    <dbReference type="NCBI Taxonomy" id="333725"/>
    <lineage>
        <taxon>Bacteria</taxon>
        <taxon>Bacillati</taxon>
        <taxon>Actinomycetota</taxon>
        <taxon>Actinomycetes</taxon>
        <taxon>Kitasatosporales</taxon>
        <taxon>Streptomycetaceae</taxon>
        <taxon>Streptomyces</taxon>
    </lineage>
</organism>
<protein>
    <submittedName>
        <fullName evidence="2">Uncharacterized protein</fullName>
    </submittedName>
</protein>
<proteinExistence type="predicted"/>
<accession>A0ABW3XFI7</accession>
<evidence type="ECO:0000313" key="3">
    <source>
        <dbReference type="Proteomes" id="UP001597058"/>
    </source>
</evidence>
<name>A0ABW3XFI7_9ACTN</name>
<gene>
    <name evidence="2" type="ORF">ACFQ5X_21175</name>
</gene>
<comment type="caution">
    <text evidence="2">The sequence shown here is derived from an EMBL/GenBank/DDBJ whole genome shotgun (WGS) entry which is preliminary data.</text>
</comment>
<sequence length="56" mass="5599">MGVTASGTPPARFEMPDGALEDTGPVRLTATGSAAADPQQAAVKGPYRNDTVPSAV</sequence>